<dbReference type="PROSITE" id="PS51725">
    <property type="entry name" value="ABM"/>
    <property type="match status" value="1"/>
</dbReference>
<proteinExistence type="predicted"/>
<reference evidence="3" key="1">
    <citation type="journal article" date="2019" name="Int. J. Syst. Evol. Microbiol.">
        <title>The Global Catalogue of Microorganisms (GCM) 10K type strain sequencing project: providing services to taxonomists for standard genome sequencing and annotation.</title>
        <authorList>
            <consortium name="The Broad Institute Genomics Platform"/>
            <consortium name="The Broad Institute Genome Sequencing Center for Infectious Disease"/>
            <person name="Wu L."/>
            <person name="Ma J."/>
        </authorList>
    </citation>
    <scope>NUCLEOTIDE SEQUENCE [LARGE SCALE GENOMIC DNA]</scope>
    <source>
        <strain evidence="3">KCTC 42984</strain>
    </source>
</reference>
<dbReference type="RefSeq" id="WP_379509074.1">
    <property type="nucleotide sequence ID" value="NZ_JBHRTQ010000005.1"/>
</dbReference>
<name>A0ABV7IM07_9SPHN</name>
<keyword evidence="3" id="KW-1185">Reference proteome</keyword>
<dbReference type="GO" id="GO:0004497">
    <property type="term" value="F:monooxygenase activity"/>
    <property type="evidence" value="ECO:0007669"/>
    <property type="project" value="UniProtKB-KW"/>
</dbReference>
<comment type="caution">
    <text evidence="2">The sequence shown here is derived from an EMBL/GenBank/DDBJ whole genome shotgun (WGS) entry which is preliminary data.</text>
</comment>
<gene>
    <name evidence="2" type="ORF">ACFOD9_05435</name>
</gene>
<sequence length="103" mass="10797">MEVVVHYAMTARPDRGPELGALLLDLAGRLATMPGCQGTRTLVDQANPATFVFIEFWASAESQATAGAALGKAVFGAIMQCLDGPPQMRKLSPVPQAPDASAR</sequence>
<keyword evidence="2" id="KW-0503">Monooxygenase</keyword>
<dbReference type="Gene3D" id="3.30.70.100">
    <property type="match status" value="1"/>
</dbReference>
<dbReference type="Proteomes" id="UP001595604">
    <property type="component" value="Unassembled WGS sequence"/>
</dbReference>
<dbReference type="Pfam" id="PF03992">
    <property type="entry name" value="ABM"/>
    <property type="match status" value="1"/>
</dbReference>
<dbReference type="SUPFAM" id="SSF54909">
    <property type="entry name" value="Dimeric alpha+beta barrel"/>
    <property type="match status" value="1"/>
</dbReference>
<protein>
    <submittedName>
        <fullName evidence="2">Quinol monooxygenase</fullName>
        <ecNumber evidence="2">1.-.-.-</ecNumber>
    </submittedName>
</protein>
<evidence type="ECO:0000313" key="2">
    <source>
        <dbReference type="EMBL" id="MFC3173689.1"/>
    </source>
</evidence>
<dbReference type="InterPro" id="IPR007138">
    <property type="entry name" value="ABM_dom"/>
</dbReference>
<organism evidence="2 3">
    <name type="scientific">Novosphingobium bradum</name>
    <dbReference type="NCBI Taxonomy" id="1737444"/>
    <lineage>
        <taxon>Bacteria</taxon>
        <taxon>Pseudomonadati</taxon>
        <taxon>Pseudomonadota</taxon>
        <taxon>Alphaproteobacteria</taxon>
        <taxon>Sphingomonadales</taxon>
        <taxon>Sphingomonadaceae</taxon>
        <taxon>Novosphingobium</taxon>
    </lineage>
</organism>
<dbReference type="EC" id="1.-.-.-" evidence="2"/>
<dbReference type="InterPro" id="IPR011008">
    <property type="entry name" value="Dimeric_a/b-barrel"/>
</dbReference>
<feature type="domain" description="ABM" evidence="1">
    <location>
        <begin position="3"/>
        <end position="94"/>
    </location>
</feature>
<keyword evidence="2" id="KW-0560">Oxidoreductase</keyword>
<evidence type="ECO:0000313" key="3">
    <source>
        <dbReference type="Proteomes" id="UP001595604"/>
    </source>
</evidence>
<dbReference type="EMBL" id="JBHRTQ010000005">
    <property type="protein sequence ID" value="MFC3173689.1"/>
    <property type="molecule type" value="Genomic_DNA"/>
</dbReference>
<evidence type="ECO:0000259" key="1">
    <source>
        <dbReference type="PROSITE" id="PS51725"/>
    </source>
</evidence>
<accession>A0ABV7IM07</accession>